<evidence type="ECO:0000259" key="6">
    <source>
        <dbReference type="PROSITE" id="PS50949"/>
    </source>
</evidence>
<organism evidence="7 8">
    <name type="scientific">Extensimonas vulgaris</name>
    <dbReference type="NCBI Taxonomy" id="1031594"/>
    <lineage>
        <taxon>Bacteria</taxon>
        <taxon>Pseudomonadati</taxon>
        <taxon>Pseudomonadota</taxon>
        <taxon>Betaproteobacteria</taxon>
        <taxon>Burkholderiales</taxon>
        <taxon>Comamonadaceae</taxon>
        <taxon>Extensimonas</taxon>
    </lineage>
</organism>
<dbReference type="SUPFAM" id="SSF46785">
    <property type="entry name" value="Winged helix' DNA-binding domain"/>
    <property type="match status" value="1"/>
</dbReference>
<dbReference type="InterPro" id="IPR015421">
    <property type="entry name" value="PyrdxlP-dep_Trfase_major"/>
</dbReference>
<gene>
    <name evidence="7" type="ORF">DFR45_10865</name>
</gene>
<dbReference type="InterPro" id="IPR004839">
    <property type="entry name" value="Aminotransferase_I/II_large"/>
</dbReference>
<dbReference type="RefSeq" id="WP_114483841.1">
    <property type="nucleotide sequence ID" value="NZ_QPJU01000008.1"/>
</dbReference>
<evidence type="ECO:0000256" key="4">
    <source>
        <dbReference type="ARBA" id="ARBA00023125"/>
    </source>
</evidence>
<accession>A0A369AHJ8</accession>
<dbReference type="Gene3D" id="1.10.10.10">
    <property type="entry name" value="Winged helix-like DNA-binding domain superfamily/Winged helix DNA-binding domain"/>
    <property type="match status" value="1"/>
</dbReference>
<dbReference type="InterPro" id="IPR036388">
    <property type="entry name" value="WH-like_DNA-bd_sf"/>
</dbReference>
<evidence type="ECO:0000313" key="7">
    <source>
        <dbReference type="EMBL" id="RCX08565.1"/>
    </source>
</evidence>
<dbReference type="InterPro" id="IPR015422">
    <property type="entry name" value="PyrdxlP-dep_Trfase_small"/>
</dbReference>
<dbReference type="EMBL" id="QPJU01000008">
    <property type="protein sequence ID" value="RCX08565.1"/>
    <property type="molecule type" value="Genomic_DNA"/>
</dbReference>
<comment type="caution">
    <text evidence="7">The sequence shown here is derived from an EMBL/GenBank/DDBJ whole genome shotgun (WGS) entry which is preliminary data.</text>
</comment>
<dbReference type="InterPro" id="IPR015424">
    <property type="entry name" value="PyrdxlP-dep_Trfase"/>
</dbReference>
<keyword evidence="2" id="KW-0663">Pyridoxal phosphate</keyword>
<dbReference type="InterPro" id="IPR000524">
    <property type="entry name" value="Tscrpt_reg_HTH_GntR"/>
</dbReference>
<dbReference type="OrthoDB" id="9804020at2"/>
<proteinExistence type="inferred from homology"/>
<keyword evidence="8" id="KW-1185">Reference proteome</keyword>
<dbReference type="PROSITE" id="PS50949">
    <property type="entry name" value="HTH_GNTR"/>
    <property type="match status" value="1"/>
</dbReference>
<dbReference type="Pfam" id="PF00155">
    <property type="entry name" value="Aminotran_1_2"/>
    <property type="match status" value="1"/>
</dbReference>
<dbReference type="GO" id="GO:0030170">
    <property type="term" value="F:pyridoxal phosphate binding"/>
    <property type="evidence" value="ECO:0007669"/>
    <property type="project" value="InterPro"/>
</dbReference>
<evidence type="ECO:0000313" key="8">
    <source>
        <dbReference type="Proteomes" id="UP000252174"/>
    </source>
</evidence>
<evidence type="ECO:0000256" key="1">
    <source>
        <dbReference type="ARBA" id="ARBA00005384"/>
    </source>
</evidence>
<dbReference type="GO" id="GO:0003677">
    <property type="term" value="F:DNA binding"/>
    <property type="evidence" value="ECO:0007669"/>
    <property type="project" value="UniProtKB-KW"/>
</dbReference>
<sequence>MNVETQHSPLPLYAQIAQRMAHLIDSRAFKPGQRLPSVRDLAATNGVSISTAVQALRWLEERKLVAAKPKAGYFVTPAGKAPALPAVSRPPRHSLLVERQSRAELIFTVTDATHAISFGGACPKDPTFFDEARVRTAIHRATRVHRSTLVEYNDSPGTSALREAVAQRAFHLGCQLKADDIVVTASCIHAVSLCLRAVTKPGDIVALESPTHFGFLDLLESLNLRALEIPTHPKDGISLAALQLALDTQPVKAVLVVPTLSNPLGSVMRHADKQALVKMLAEKQIPLIEDVVFNDLLASDERRRAAKSFDVDGGVMVCGSFSKTVAPGVRLGWVEAGQWKESVHRLKRVHGIATNQVLEYALADLVTQVGYESRIRRLSDHMRMRLAEARKLIAASFPKGTRVSAPPSGFTLWLELPQPCNTMVLFHACREEGIVFSPGSLFSATDRFDHCLRLSFAGCWSDTERRALCRIGELSRQSF</sequence>
<keyword evidence="3" id="KW-0805">Transcription regulation</keyword>
<feature type="domain" description="HTH gntR-type" evidence="6">
    <location>
        <begin position="10"/>
        <end position="78"/>
    </location>
</feature>
<dbReference type="InterPro" id="IPR051446">
    <property type="entry name" value="HTH_trans_reg/aminotransferase"/>
</dbReference>
<evidence type="ECO:0000256" key="2">
    <source>
        <dbReference type="ARBA" id="ARBA00022898"/>
    </source>
</evidence>
<dbReference type="Gene3D" id="3.40.640.10">
    <property type="entry name" value="Type I PLP-dependent aspartate aminotransferase-like (Major domain)"/>
    <property type="match status" value="1"/>
</dbReference>
<keyword evidence="4 7" id="KW-0238">DNA-binding</keyword>
<dbReference type="CDD" id="cd00609">
    <property type="entry name" value="AAT_like"/>
    <property type="match status" value="1"/>
</dbReference>
<dbReference type="Proteomes" id="UP000252174">
    <property type="component" value="Unassembled WGS sequence"/>
</dbReference>
<dbReference type="PANTHER" id="PTHR46577">
    <property type="entry name" value="HTH-TYPE TRANSCRIPTIONAL REGULATORY PROTEIN GABR"/>
    <property type="match status" value="1"/>
</dbReference>
<comment type="similarity">
    <text evidence="1">In the C-terminal section; belongs to the class-I pyridoxal-phosphate-dependent aminotransferase family.</text>
</comment>
<name>A0A369AHJ8_9BURK</name>
<dbReference type="CDD" id="cd07377">
    <property type="entry name" value="WHTH_GntR"/>
    <property type="match status" value="1"/>
</dbReference>
<dbReference type="SUPFAM" id="SSF53383">
    <property type="entry name" value="PLP-dependent transferases"/>
    <property type="match status" value="1"/>
</dbReference>
<dbReference type="AlphaFoldDB" id="A0A369AHJ8"/>
<dbReference type="GO" id="GO:0003700">
    <property type="term" value="F:DNA-binding transcription factor activity"/>
    <property type="evidence" value="ECO:0007669"/>
    <property type="project" value="InterPro"/>
</dbReference>
<evidence type="ECO:0000256" key="3">
    <source>
        <dbReference type="ARBA" id="ARBA00023015"/>
    </source>
</evidence>
<dbReference type="SMART" id="SM00345">
    <property type="entry name" value="HTH_GNTR"/>
    <property type="match status" value="1"/>
</dbReference>
<evidence type="ECO:0000256" key="5">
    <source>
        <dbReference type="ARBA" id="ARBA00023163"/>
    </source>
</evidence>
<protein>
    <submittedName>
        <fullName evidence="7">DNA-binding transcriptional MocR family regulator</fullName>
    </submittedName>
</protein>
<reference evidence="7 8" key="1">
    <citation type="submission" date="2018-07" db="EMBL/GenBank/DDBJ databases">
        <title>Genomic Encyclopedia of Type Strains, Phase IV (KMG-IV): sequencing the most valuable type-strain genomes for metagenomic binning, comparative biology and taxonomic classification.</title>
        <authorList>
            <person name="Goeker M."/>
        </authorList>
    </citation>
    <scope>NUCLEOTIDE SEQUENCE [LARGE SCALE GENOMIC DNA]</scope>
    <source>
        <strain evidence="7 8">DSM 100911</strain>
    </source>
</reference>
<dbReference type="Pfam" id="PF00392">
    <property type="entry name" value="GntR"/>
    <property type="match status" value="1"/>
</dbReference>
<keyword evidence="5" id="KW-0804">Transcription</keyword>
<dbReference type="PANTHER" id="PTHR46577:SF2">
    <property type="entry name" value="TRANSCRIPTIONAL REGULATORY PROTEIN"/>
    <property type="match status" value="1"/>
</dbReference>
<dbReference type="InterPro" id="IPR036390">
    <property type="entry name" value="WH_DNA-bd_sf"/>
</dbReference>
<dbReference type="Gene3D" id="3.90.1150.10">
    <property type="entry name" value="Aspartate Aminotransferase, domain 1"/>
    <property type="match status" value="1"/>
</dbReference>